<comment type="subcellular location">
    <subcellularLocation>
        <location evidence="1">Cell membrane</location>
        <topology evidence="1">Multi-pass membrane protein</topology>
    </subcellularLocation>
</comment>
<dbReference type="OrthoDB" id="4455417at2"/>
<dbReference type="Pfam" id="PF01032">
    <property type="entry name" value="FecCD"/>
    <property type="match status" value="1"/>
</dbReference>
<feature type="transmembrane region" description="Helical" evidence="8">
    <location>
        <begin position="321"/>
        <end position="341"/>
    </location>
</feature>
<feature type="transmembrane region" description="Helical" evidence="8">
    <location>
        <begin position="211"/>
        <end position="235"/>
    </location>
</feature>
<keyword evidence="3" id="KW-0813">Transport</keyword>
<comment type="similarity">
    <text evidence="2">Belongs to the binding-protein-dependent transport system permease family. FecCD subfamily.</text>
</comment>
<dbReference type="Gene3D" id="1.10.3470.10">
    <property type="entry name" value="ABC transporter involved in vitamin B12 uptake, BtuC"/>
    <property type="match status" value="1"/>
</dbReference>
<evidence type="ECO:0000256" key="4">
    <source>
        <dbReference type="ARBA" id="ARBA00022475"/>
    </source>
</evidence>
<evidence type="ECO:0000256" key="2">
    <source>
        <dbReference type="ARBA" id="ARBA00007935"/>
    </source>
</evidence>
<evidence type="ECO:0000256" key="6">
    <source>
        <dbReference type="ARBA" id="ARBA00022989"/>
    </source>
</evidence>
<gene>
    <name evidence="9" type="ORF">D5H78_06385</name>
</gene>
<evidence type="ECO:0000256" key="1">
    <source>
        <dbReference type="ARBA" id="ARBA00004651"/>
    </source>
</evidence>
<keyword evidence="6 8" id="KW-1133">Transmembrane helix</keyword>
<dbReference type="CDD" id="cd06550">
    <property type="entry name" value="TM_ABC_iron-siderophores_like"/>
    <property type="match status" value="1"/>
</dbReference>
<evidence type="ECO:0000256" key="8">
    <source>
        <dbReference type="SAM" id="Phobius"/>
    </source>
</evidence>
<sequence length="349" mass="34690">MPHRRAVRLGPVSGTWTPRGVLVPLVLAALCALLVALGVARGDLALPLGDVLRILAGGGEGAERFVVVDLRLPRALTGLLVGASFGLAGALTQTITRNPLASPDLLGITAGAGAAAVALIVLGGGAAGGALAYVGLPLSALLGGLLTGVAVYALAWRGGIDGFRFVLVGIGFSAALGSVTSWLLLRAEITDAGRAQVWLTGSLNARGWEHVLPALVALVVVGGAVLVAAFALRALALGDDSARGLGVRLQLGQGALLLAGVVLAAVATACAGPIAFVALCAPQIALRLVRSPGPPLLASALVGAAIVLGGDLVARTLLPVELPVGIVTAALGAPYLLHLLVRRTREASA</sequence>
<reference evidence="9 10" key="1">
    <citation type="submission" date="2018-09" db="EMBL/GenBank/DDBJ databases">
        <title>YIM 75000 draft genome.</title>
        <authorList>
            <person name="Tang S."/>
            <person name="Feng Y."/>
        </authorList>
    </citation>
    <scope>NUCLEOTIDE SEQUENCE [LARGE SCALE GENOMIC DNA]</scope>
    <source>
        <strain evidence="9 10">YIM 75000</strain>
    </source>
</reference>
<evidence type="ECO:0000256" key="7">
    <source>
        <dbReference type="ARBA" id="ARBA00023136"/>
    </source>
</evidence>
<dbReference type="GO" id="GO:0005886">
    <property type="term" value="C:plasma membrane"/>
    <property type="evidence" value="ECO:0007669"/>
    <property type="project" value="UniProtKB-SubCell"/>
</dbReference>
<dbReference type="GO" id="GO:0033214">
    <property type="term" value="P:siderophore-iron import into cell"/>
    <property type="evidence" value="ECO:0007669"/>
    <property type="project" value="TreeGrafter"/>
</dbReference>
<dbReference type="SUPFAM" id="SSF81345">
    <property type="entry name" value="ABC transporter involved in vitamin B12 uptake, BtuC"/>
    <property type="match status" value="1"/>
</dbReference>
<dbReference type="InterPro" id="IPR037294">
    <property type="entry name" value="ABC_BtuC-like"/>
</dbReference>
<organism evidence="9 10">
    <name type="scientific">Vallicoccus soli</name>
    <dbReference type="NCBI Taxonomy" id="2339232"/>
    <lineage>
        <taxon>Bacteria</taxon>
        <taxon>Bacillati</taxon>
        <taxon>Actinomycetota</taxon>
        <taxon>Actinomycetes</taxon>
        <taxon>Motilibacterales</taxon>
        <taxon>Vallicoccaceae</taxon>
        <taxon>Vallicoccus</taxon>
    </lineage>
</organism>
<name>A0A3A3Z3C0_9ACTN</name>
<evidence type="ECO:0000313" key="9">
    <source>
        <dbReference type="EMBL" id="RJK97204.1"/>
    </source>
</evidence>
<keyword evidence="10" id="KW-1185">Reference proteome</keyword>
<proteinExistence type="inferred from homology"/>
<keyword evidence="7 8" id="KW-0472">Membrane</keyword>
<evidence type="ECO:0000256" key="3">
    <source>
        <dbReference type="ARBA" id="ARBA00022448"/>
    </source>
</evidence>
<feature type="transmembrane region" description="Helical" evidence="8">
    <location>
        <begin position="296"/>
        <end position="314"/>
    </location>
</feature>
<accession>A0A3A3Z3C0</accession>
<comment type="caution">
    <text evidence="9">The sequence shown here is derived from an EMBL/GenBank/DDBJ whole genome shotgun (WGS) entry which is preliminary data.</text>
</comment>
<feature type="transmembrane region" description="Helical" evidence="8">
    <location>
        <begin position="105"/>
        <end position="124"/>
    </location>
</feature>
<dbReference type="InterPro" id="IPR000522">
    <property type="entry name" value="ABC_transptr_permease_BtuC"/>
</dbReference>
<keyword evidence="4" id="KW-1003">Cell membrane</keyword>
<dbReference type="PANTHER" id="PTHR30472:SF24">
    <property type="entry name" value="FERRIC ENTEROBACTIN TRANSPORT SYSTEM PERMEASE PROTEIN FEPG"/>
    <property type="match status" value="1"/>
</dbReference>
<dbReference type="GO" id="GO:0022857">
    <property type="term" value="F:transmembrane transporter activity"/>
    <property type="evidence" value="ECO:0007669"/>
    <property type="project" value="InterPro"/>
</dbReference>
<feature type="transmembrane region" description="Helical" evidence="8">
    <location>
        <begin position="165"/>
        <end position="185"/>
    </location>
</feature>
<dbReference type="EMBL" id="QZEZ01000002">
    <property type="protein sequence ID" value="RJK97204.1"/>
    <property type="molecule type" value="Genomic_DNA"/>
</dbReference>
<dbReference type="Proteomes" id="UP000265614">
    <property type="component" value="Unassembled WGS sequence"/>
</dbReference>
<feature type="transmembrane region" description="Helical" evidence="8">
    <location>
        <begin position="21"/>
        <end position="40"/>
    </location>
</feature>
<feature type="transmembrane region" description="Helical" evidence="8">
    <location>
        <begin position="130"/>
        <end position="153"/>
    </location>
</feature>
<keyword evidence="5 8" id="KW-0812">Transmembrane</keyword>
<dbReference type="PANTHER" id="PTHR30472">
    <property type="entry name" value="FERRIC ENTEROBACTIN TRANSPORT SYSTEM PERMEASE PROTEIN"/>
    <property type="match status" value="1"/>
</dbReference>
<evidence type="ECO:0000256" key="5">
    <source>
        <dbReference type="ARBA" id="ARBA00022692"/>
    </source>
</evidence>
<dbReference type="AlphaFoldDB" id="A0A3A3Z3C0"/>
<protein>
    <submittedName>
        <fullName evidence="9">Iron ABC transporter permease</fullName>
    </submittedName>
</protein>
<feature type="transmembrane region" description="Helical" evidence="8">
    <location>
        <begin position="256"/>
        <end position="284"/>
    </location>
</feature>
<evidence type="ECO:0000313" key="10">
    <source>
        <dbReference type="Proteomes" id="UP000265614"/>
    </source>
</evidence>